<dbReference type="PANTHER" id="PTHR34989:SF1">
    <property type="entry name" value="PROTEIN HDED"/>
    <property type="match status" value="1"/>
</dbReference>
<evidence type="ECO:0000256" key="1">
    <source>
        <dbReference type="SAM" id="Phobius"/>
    </source>
</evidence>
<dbReference type="RefSeq" id="WP_059053897.1">
    <property type="nucleotide sequence ID" value="NZ_LOJF01000001.1"/>
</dbReference>
<reference evidence="2 3" key="1">
    <citation type="submission" date="2015-12" db="EMBL/GenBank/DDBJ databases">
        <title>Draft Genome Sequence of Olsenella scatoligenes SK9K4T; a Producer of 3-Methylindole- (skatole) and 4-Methylphenol- (p-cresol) Isolated from Pig Feces.</title>
        <authorList>
            <person name="Li X."/>
            <person name="Borg B."/>
            <person name="Canibe N."/>
        </authorList>
    </citation>
    <scope>NUCLEOTIDE SEQUENCE [LARGE SCALE GENOMIC DNA]</scope>
    <source>
        <strain evidence="2 3">SK9K4</strain>
    </source>
</reference>
<evidence type="ECO:0008006" key="4">
    <source>
        <dbReference type="Google" id="ProtNLM"/>
    </source>
</evidence>
<evidence type="ECO:0000313" key="3">
    <source>
        <dbReference type="Proteomes" id="UP000054078"/>
    </source>
</evidence>
<feature type="transmembrane region" description="Helical" evidence="1">
    <location>
        <begin position="33"/>
        <end position="57"/>
    </location>
</feature>
<feature type="transmembrane region" description="Helical" evidence="1">
    <location>
        <begin position="124"/>
        <end position="144"/>
    </location>
</feature>
<organism evidence="2 3">
    <name type="scientific">Tractidigestivibacter scatoligenes</name>
    <name type="common">Olsenella scatoligenes</name>
    <dbReference type="NCBI Taxonomy" id="1299998"/>
    <lineage>
        <taxon>Bacteria</taxon>
        <taxon>Bacillati</taxon>
        <taxon>Actinomycetota</taxon>
        <taxon>Coriobacteriia</taxon>
        <taxon>Coriobacteriales</taxon>
        <taxon>Atopobiaceae</taxon>
        <taxon>Tractidigestivibacter</taxon>
    </lineage>
</organism>
<keyword evidence="3" id="KW-1185">Reference proteome</keyword>
<dbReference type="STRING" id="1299998.AUL39_04215"/>
<dbReference type="InterPro" id="IPR052712">
    <property type="entry name" value="Acid_resist_chaperone_HdeD"/>
</dbReference>
<keyword evidence="1" id="KW-1133">Transmembrane helix</keyword>
<feature type="transmembrane region" description="Helical" evidence="1">
    <location>
        <begin position="92"/>
        <end position="112"/>
    </location>
</feature>
<keyword evidence="1" id="KW-0812">Transmembrane</keyword>
<evidence type="ECO:0000313" key="2">
    <source>
        <dbReference type="EMBL" id="KUH59515.1"/>
    </source>
</evidence>
<dbReference type="PANTHER" id="PTHR34989">
    <property type="entry name" value="PROTEIN HDED"/>
    <property type="match status" value="1"/>
</dbReference>
<gene>
    <name evidence="2" type="ORF">AUL39_04215</name>
</gene>
<name>A0A100YXJ8_TRASO</name>
<dbReference type="OrthoDB" id="3192598at2"/>
<dbReference type="Pfam" id="PF03729">
    <property type="entry name" value="DUF308"/>
    <property type="match status" value="3"/>
</dbReference>
<keyword evidence="1" id="KW-0472">Membrane</keyword>
<dbReference type="AlphaFoldDB" id="A0A100YXJ8"/>
<dbReference type="Proteomes" id="UP000054078">
    <property type="component" value="Unassembled WGS sequence"/>
</dbReference>
<protein>
    <recommendedName>
        <fullName evidence="4">Acid-resistance membrane protein</fullName>
    </recommendedName>
</protein>
<dbReference type="GO" id="GO:0005886">
    <property type="term" value="C:plasma membrane"/>
    <property type="evidence" value="ECO:0007669"/>
    <property type="project" value="TreeGrafter"/>
</dbReference>
<feature type="transmembrane region" description="Helical" evidence="1">
    <location>
        <begin position="7"/>
        <end position="27"/>
    </location>
</feature>
<comment type="caution">
    <text evidence="2">The sequence shown here is derived from an EMBL/GenBank/DDBJ whole genome shotgun (WGS) entry which is preliminary data.</text>
</comment>
<dbReference type="InterPro" id="IPR005325">
    <property type="entry name" value="DUF308_memb"/>
</dbReference>
<sequence length="179" mass="18736">MDQKFASTKLGTIVSGVALAAMGIILFTNPQSAMLTITVMLGWVLVVMGIVSLASALTRWSVILSTADLYAGIVELLFGILLVNIPGFFVTWIFILLGIFILVSGLNSLYGANALQALGLPRAGTAKVGAILAIVLGVLVLFSPGLFADTTVVICGIALVYCGIVRIVDGVRMPSEHRA</sequence>
<accession>A0A100YXJ8</accession>
<feature type="transmembrane region" description="Helical" evidence="1">
    <location>
        <begin position="69"/>
        <end position="86"/>
    </location>
</feature>
<feature type="transmembrane region" description="Helical" evidence="1">
    <location>
        <begin position="150"/>
        <end position="168"/>
    </location>
</feature>
<proteinExistence type="predicted"/>
<dbReference type="EMBL" id="LOJF01000001">
    <property type="protein sequence ID" value="KUH59515.1"/>
    <property type="molecule type" value="Genomic_DNA"/>
</dbReference>